<accession>A0A7C9A6S5</accession>
<sequence>MLPYKRWTVLKYAFPNVLKRAALSSQEGYITNKIVINRRERVPSGCLEDSHHILITTHNFPQSFNSRMDSRIQAIPQNYRMGENKVNKIRNRSAQSKKITHLGFQVCFDFTC</sequence>
<reference evidence="1" key="1">
    <citation type="journal article" date="2013" name="J. Plant Res.">
        <title>Effect of fungi and light on seed germination of three Opuntia species from semiarid lands of central Mexico.</title>
        <authorList>
            <person name="Delgado-Sanchez P."/>
            <person name="Jimenez-Bremont J.F."/>
            <person name="Guerrero-Gonzalez Mde L."/>
            <person name="Flores J."/>
        </authorList>
    </citation>
    <scope>NUCLEOTIDE SEQUENCE</scope>
    <source>
        <tissue evidence="1">Cladode</tissue>
    </source>
</reference>
<dbReference type="AlphaFoldDB" id="A0A7C9A6S5"/>
<protein>
    <submittedName>
        <fullName evidence="1">Uncharacterized protein</fullName>
    </submittedName>
</protein>
<proteinExistence type="predicted"/>
<name>A0A7C9A6S5_OPUST</name>
<reference evidence="1" key="2">
    <citation type="submission" date="2020-07" db="EMBL/GenBank/DDBJ databases">
        <authorList>
            <person name="Vera ALvarez R."/>
            <person name="Arias-Moreno D.M."/>
            <person name="Jimenez-Jacinto V."/>
            <person name="Jimenez-Bremont J.F."/>
            <person name="Swaminathan K."/>
            <person name="Moose S.P."/>
            <person name="Guerrero-Gonzalez M.L."/>
            <person name="Marino-Ramirez L."/>
            <person name="Landsman D."/>
            <person name="Rodriguez-Kessler M."/>
            <person name="Delgado-Sanchez P."/>
        </authorList>
    </citation>
    <scope>NUCLEOTIDE SEQUENCE</scope>
    <source>
        <tissue evidence="1">Cladode</tissue>
    </source>
</reference>
<dbReference type="EMBL" id="GISG01210478">
    <property type="protein sequence ID" value="MBA4660972.1"/>
    <property type="molecule type" value="Transcribed_RNA"/>
</dbReference>
<organism evidence="1">
    <name type="scientific">Opuntia streptacantha</name>
    <name type="common">Prickly pear cactus</name>
    <name type="synonym">Opuntia cardona</name>
    <dbReference type="NCBI Taxonomy" id="393608"/>
    <lineage>
        <taxon>Eukaryota</taxon>
        <taxon>Viridiplantae</taxon>
        <taxon>Streptophyta</taxon>
        <taxon>Embryophyta</taxon>
        <taxon>Tracheophyta</taxon>
        <taxon>Spermatophyta</taxon>
        <taxon>Magnoliopsida</taxon>
        <taxon>eudicotyledons</taxon>
        <taxon>Gunneridae</taxon>
        <taxon>Pentapetalae</taxon>
        <taxon>Caryophyllales</taxon>
        <taxon>Cactineae</taxon>
        <taxon>Cactaceae</taxon>
        <taxon>Opuntioideae</taxon>
        <taxon>Opuntia</taxon>
    </lineage>
</organism>
<evidence type="ECO:0000313" key="1">
    <source>
        <dbReference type="EMBL" id="MBA4660972.1"/>
    </source>
</evidence>